<evidence type="ECO:0000313" key="1">
    <source>
        <dbReference type="EMBL" id="STX38788.1"/>
    </source>
</evidence>
<dbReference type="Proteomes" id="UP000254033">
    <property type="component" value="Unassembled WGS sequence"/>
</dbReference>
<sequence length="931" mass="104335">MPSKSPLSTKASDFLNQITQLKEIIPAGGDLSTRLLRGCYKRVLSDLEGIITAEDEPVKLATRLKGYLSDHWDLIKGTSLSYTSIPEDRLTGLLVDIASFVAETIEGSEDEPLYPLTVLMPTVAVESLVDDKDYPSLNELALQEVLRTHILGKEGSYLVPVRQLIDLQEKPKNEWYNTYYDYKTPSKETALLSPEDYEQLGNHSSYTKALIEAKAQYELSLKEQGSLLYHLRELSSKLYFNSVLGVGIEENAGTGTYDAIIQFNDYYSKLDEVSKEKIPPAVKQEIDLLLTLSSDSTKNIKATSQIETCIKIRRESLVAAITPQEQVLSEIGLTEKTAKTLTDEKKALFISCQDELKKAIEEKKYQGNDKRGLTLELVKALNIDITISSAADLQEIVKLSHSELDSLFKEAALQKQFVDQFESLEELVLFIHQTPIPKLQVLLNHCGQSLANKFIIKPSDLSVLLISLDAERVSLIISIMGGKVKTADNFIYLLSVLSPEQGLAACKAIKEKLPEIIKSAFGLRLILEPLSLEQRAIVFEAVKEKLPQLFKKAYDFRLVFECLSPSQQGEIFQATKNSLPKIVVTIEDLKAIVGFLSAEHRGALIEAIKSKLPQMINSASDLSDTLKFLSLEECRIMLYYVKCRFPDIFIRGWQVKEAFDHSLSSDKLAVLFDAVKDYLPRIIDSSWFSFGNVLSCLNLEQSLVFLESVKDRVPEFFESTHYLEPLLKEASPEQCSALCNLMGKKPRRWARDINECCELLAGLGDPKIIAVLTNIPHFHQLIANTDRDFLRISGLLKTAEGKTKCHQIYFNSLLVDIKASGNSQDEAFDRLCETLRNQATSYFTGQTDIVAFKEACQLSVEEAKAHLRGQEPVLNLLGKWMLAIFTLGVAVACSSLNTKIQTGEWTCNFFKAPGEVEAEKLKDIVTKEFKP</sequence>
<name>A0A378IU85_9GAMM</name>
<organism evidence="1 2">
    <name type="scientific">Legionella feeleii</name>
    <dbReference type="NCBI Taxonomy" id="453"/>
    <lineage>
        <taxon>Bacteria</taxon>
        <taxon>Pseudomonadati</taxon>
        <taxon>Pseudomonadota</taxon>
        <taxon>Gammaproteobacteria</taxon>
        <taxon>Legionellales</taxon>
        <taxon>Legionellaceae</taxon>
        <taxon>Legionella</taxon>
    </lineage>
</organism>
<dbReference type="RefSeq" id="WP_115175462.1">
    <property type="nucleotide sequence ID" value="NZ_UGNY01000001.1"/>
</dbReference>
<gene>
    <name evidence="1" type="ORF">NCTC11978_01977</name>
</gene>
<evidence type="ECO:0000313" key="2">
    <source>
        <dbReference type="Proteomes" id="UP000254033"/>
    </source>
</evidence>
<protein>
    <submittedName>
        <fullName evidence="1">Uncharacterized protein</fullName>
    </submittedName>
</protein>
<dbReference type="EMBL" id="UGNY01000001">
    <property type="protein sequence ID" value="STX38788.1"/>
    <property type="molecule type" value="Genomic_DNA"/>
</dbReference>
<reference evidence="1 2" key="1">
    <citation type="submission" date="2018-06" db="EMBL/GenBank/DDBJ databases">
        <authorList>
            <consortium name="Pathogen Informatics"/>
            <person name="Doyle S."/>
        </authorList>
    </citation>
    <scope>NUCLEOTIDE SEQUENCE [LARGE SCALE GENOMIC DNA]</scope>
    <source>
        <strain evidence="1 2">NCTC11978</strain>
    </source>
</reference>
<dbReference type="AlphaFoldDB" id="A0A378IU85"/>
<accession>A0A378IU85</accession>
<proteinExistence type="predicted"/>